<reference evidence="6 7" key="1">
    <citation type="submission" date="2018-06" db="EMBL/GenBank/DDBJ databases">
        <authorList>
            <consortium name="Pathogen Informatics"/>
            <person name="Doyle S."/>
        </authorList>
    </citation>
    <scope>NUCLEOTIDE SEQUENCE [LARGE SCALE GENOMIC DNA]</scope>
    <source>
        <strain evidence="6 7">NCTC4670</strain>
    </source>
</reference>
<dbReference type="InterPro" id="IPR024185">
    <property type="entry name" value="FTHF_cligase-like_sf"/>
</dbReference>
<evidence type="ECO:0000256" key="3">
    <source>
        <dbReference type="ARBA" id="ARBA00022840"/>
    </source>
</evidence>
<evidence type="ECO:0000313" key="6">
    <source>
        <dbReference type="EMBL" id="SUN47113.1"/>
    </source>
</evidence>
<evidence type="ECO:0000256" key="5">
    <source>
        <dbReference type="RuleBase" id="RU361279"/>
    </source>
</evidence>
<dbReference type="GO" id="GO:0035999">
    <property type="term" value="P:tetrahydrofolate interconversion"/>
    <property type="evidence" value="ECO:0007669"/>
    <property type="project" value="TreeGrafter"/>
</dbReference>
<accession>A0A380JSZ4</accession>
<dbReference type="PIRSF" id="PIRSF006806">
    <property type="entry name" value="FTHF_cligase"/>
    <property type="match status" value="1"/>
</dbReference>
<protein>
    <recommendedName>
        <fullName evidence="5">5-formyltetrahydrofolate cyclo-ligase</fullName>
        <ecNumber evidence="5">6.3.3.2</ecNumber>
    </recommendedName>
</protein>
<evidence type="ECO:0000256" key="4">
    <source>
        <dbReference type="PIRSR" id="PIRSR006806-1"/>
    </source>
</evidence>
<dbReference type="InterPro" id="IPR037171">
    <property type="entry name" value="NagB/RpiA_transferase-like"/>
</dbReference>
<dbReference type="Gene3D" id="3.40.50.10420">
    <property type="entry name" value="NagB/RpiA/CoA transferase-like"/>
    <property type="match status" value="1"/>
</dbReference>
<dbReference type="GO" id="GO:0009396">
    <property type="term" value="P:folic acid-containing compound biosynthetic process"/>
    <property type="evidence" value="ECO:0007669"/>
    <property type="project" value="TreeGrafter"/>
</dbReference>
<dbReference type="GO" id="GO:0030272">
    <property type="term" value="F:5-formyltetrahydrofolate cyclo-ligase activity"/>
    <property type="evidence" value="ECO:0007669"/>
    <property type="project" value="UniProtKB-EC"/>
</dbReference>
<feature type="binding site" evidence="4">
    <location>
        <position position="61"/>
    </location>
    <ligand>
        <name>substrate</name>
    </ligand>
</feature>
<dbReference type="EC" id="6.3.3.2" evidence="5"/>
<keyword evidence="3 4" id="KW-0067">ATP-binding</keyword>
<keyword evidence="6" id="KW-0436">Ligase</keyword>
<dbReference type="AlphaFoldDB" id="A0A380JSZ4"/>
<dbReference type="SUPFAM" id="SSF100950">
    <property type="entry name" value="NagB/RpiA/CoA transferase-like"/>
    <property type="match status" value="1"/>
</dbReference>
<dbReference type="PANTHER" id="PTHR23407">
    <property type="entry name" value="ATPASE INHIBITOR/5-FORMYLTETRAHYDROFOLATE CYCLO-LIGASE"/>
    <property type="match status" value="1"/>
</dbReference>
<dbReference type="NCBIfam" id="TIGR02727">
    <property type="entry name" value="MTHFS_bact"/>
    <property type="match status" value="1"/>
</dbReference>
<gene>
    <name evidence="6" type="primary">yqgN</name>
    <name evidence="6" type="ORF">NCTC4670_00211</name>
</gene>
<keyword evidence="5" id="KW-0479">Metal-binding</keyword>
<dbReference type="Proteomes" id="UP000254797">
    <property type="component" value="Unassembled WGS sequence"/>
</dbReference>
<proteinExistence type="inferred from homology"/>
<feature type="binding site" evidence="4">
    <location>
        <position position="66"/>
    </location>
    <ligand>
        <name>substrate</name>
    </ligand>
</feature>
<feature type="binding site" evidence="4">
    <location>
        <begin position="141"/>
        <end position="149"/>
    </location>
    <ligand>
        <name>ATP</name>
        <dbReference type="ChEBI" id="CHEBI:30616"/>
    </ligand>
</feature>
<evidence type="ECO:0000313" key="7">
    <source>
        <dbReference type="Proteomes" id="UP000254797"/>
    </source>
</evidence>
<evidence type="ECO:0000256" key="2">
    <source>
        <dbReference type="ARBA" id="ARBA00022741"/>
    </source>
</evidence>
<dbReference type="Pfam" id="PF01812">
    <property type="entry name" value="5-FTHF_cyc-lig"/>
    <property type="match status" value="1"/>
</dbReference>
<keyword evidence="5" id="KW-0460">Magnesium</keyword>
<comment type="cofactor">
    <cofactor evidence="5">
        <name>Mg(2+)</name>
        <dbReference type="ChEBI" id="CHEBI:18420"/>
    </cofactor>
</comment>
<dbReference type="EMBL" id="UHFG01000004">
    <property type="protein sequence ID" value="SUN47113.1"/>
    <property type="molecule type" value="Genomic_DNA"/>
</dbReference>
<dbReference type="GO" id="GO:0046872">
    <property type="term" value="F:metal ion binding"/>
    <property type="evidence" value="ECO:0007669"/>
    <property type="project" value="UniProtKB-KW"/>
</dbReference>
<comment type="catalytic activity">
    <reaction evidence="5">
        <text>(6S)-5-formyl-5,6,7,8-tetrahydrofolate + ATP = (6R)-5,10-methenyltetrahydrofolate + ADP + phosphate</text>
        <dbReference type="Rhea" id="RHEA:10488"/>
        <dbReference type="ChEBI" id="CHEBI:30616"/>
        <dbReference type="ChEBI" id="CHEBI:43474"/>
        <dbReference type="ChEBI" id="CHEBI:57455"/>
        <dbReference type="ChEBI" id="CHEBI:57457"/>
        <dbReference type="ChEBI" id="CHEBI:456216"/>
        <dbReference type="EC" id="6.3.3.2"/>
    </reaction>
</comment>
<dbReference type="GO" id="GO:0005524">
    <property type="term" value="F:ATP binding"/>
    <property type="evidence" value="ECO:0007669"/>
    <property type="project" value="UniProtKB-KW"/>
</dbReference>
<organism evidence="6 7">
    <name type="scientific">Streptococcus dysgalactiae subsp. dysgalactiae</name>
    <dbReference type="NCBI Taxonomy" id="99822"/>
    <lineage>
        <taxon>Bacteria</taxon>
        <taxon>Bacillati</taxon>
        <taxon>Bacillota</taxon>
        <taxon>Bacilli</taxon>
        <taxon>Lactobacillales</taxon>
        <taxon>Streptococcaceae</taxon>
        <taxon>Streptococcus</taxon>
    </lineage>
</organism>
<sequence>MNLFLALCYDRGMMKKEIRQEVLNALRTMAPELKRQKDKALLADVVNSPTYQEAQVIATYLSLPTEYQTDDFIQRALSDGKIVVVPKVLAKGNMIFVAYQADNLAVSSFGILEPQSQEEIPKYAIDCLHVPGVAFNEQGFRIGYGGGYYDCYLQDYDGPTFSTIYDCQMKAFVPESHDIAVQEVYRR</sequence>
<name>A0A380JSZ4_STRDY</name>
<feature type="binding site" evidence="4">
    <location>
        <begin position="15"/>
        <end position="19"/>
    </location>
    <ligand>
        <name>ATP</name>
        <dbReference type="ChEBI" id="CHEBI:30616"/>
    </ligand>
</feature>
<dbReference type="PANTHER" id="PTHR23407:SF1">
    <property type="entry name" value="5-FORMYLTETRAHYDROFOLATE CYCLO-LIGASE"/>
    <property type="match status" value="1"/>
</dbReference>
<comment type="similarity">
    <text evidence="1 5">Belongs to the 5-formyltetrahydrofolate cyclo-ligase family.</text>
</comment>
<dbReference type="InterPro" id="IPR002698">
    <property type="entry name" value="FTHF_cligase"/>
</dbReference>
<evidence type="ECO:0000256" key="1">
    <source>
        <dbReference type="ARBA" id="ARBA00010638"/>
    </source>
</evidence>
<keyword evidence="2 4" id="KW-0547">Nucleotide-binding</keyword>